<comment type="caution">
    <text evidence="7">The sequence shown here is derived from an EMBL/GenBank/DDBJ whole genome shotgun (WGS) entry which is preliminary data.</text>
</comment>
<keyword evidence="1 3" id="KW-0807">Transducer</keyword>
<evidence type="ECO:0000256" key="2">
    <source>
        <dbReference type="ARBA" id="ARBA00029447"/>
    </source>
</evidence>
<dbReference type="Pfam" id="PF00672">
    <property type="entry name" value="HAMP"/>
    <property type="match status" value="1"/>
</dbReference>
<dbReference type="PROSITE" id="PS50111">
    <property type="entry name" value="CHEMOTAXIS_TRANSDUC_2"/>
    <property type="match status" value="1"/>
</dbReference>
<dbReference type="Gene3D" id="1.10.287.950">
    <property type="entry name" value="Methyl-accepting chemotaxis protein"/>
    <property type="match status" value="1"/>
</dbReference>
<feature type="transmembrane region" description="Helical" evidence="4">
    <location>
        <begin position="9"/>
        <end position="29"/>
    </location>
</feature>
<dbReference type="PRINTS" id="PR00260">
    <property type="entry name" value="CHEMTRNSDUCR"/>
</dbReference>
<accession>A0ABU3P1S6</accession>
<gene>
    <name evidence="7" type="ORF">Q4T40_12315</name>
</gene>
<dbReference type="CDD" id="cd11386">
    <property type="entry name" value="MCP_signal"/>
    <property type="match status" value="1"/>
</dbReference>
<keyword evidence="8" id="KW-1185">Reference proteome</keyword>
<feature type="transmembrane region" description="Helical" evidence="4">
    <location>
        <begin position="193"/>
        <end position="215"/>
    </location>
</feature>
<dbReference type="EMBL" id="JAUOZS010000001">
    <property type="protein sequence ID" value="MDT8902031.1"/>
    <property type="molecule type" value="Genomic_DNA"/>
</dbReference>
<dbReference type="SMART" id="SM00304">
    <property type="entry name" value="HAMP"/>
    <property type="match status" value="1"/>
</dbReference>
<proteinExistence type="inferred from homology"/>
<reference evidence="7 8" key="1">
    <citation type="submission" date="2023-07" db="EMBL/GenBank/DDBJ databases">
        <title>The novel representative of Negativicutes class, Anaeroselena agilis gen. nov. sp. nov.</title>
        <authorList>
            <person name="Prokofeva M.I."/>
            <person name="Elcheninov A.G."/>
            <person name="Klyukina A."/>
            <person name="Kublanov I.V."/>
            <person name="Frolov E.N."/>
            <person name="Podosokorskaya O.A."/>
        </authorList>
    </citation>
    <scope>NUCLEOTIDE SEQUENCE [LARGE SCALE GENOMIC DNA]</scope>
    <source>
        <strain evidence="7 8">4137-cl</strain>
    </source>
</reference>
<keyword evidence="4" id="KW-0472">Membrane</keyword>
<evidence type="ECO:0000313" key="8">
    <source>
        <dbReference type="Proteomes" id="UP001254848"/>
    </source>
</evidence>
<evidence type="ECO:0000256" key="3">
    <source>
        <dbReference type="PROSITE-ProRule" id="PRU00284"/>
    </source>
</evidence>
<dbReference type="Pfam" id="PF00015">
    <property type="entry name" value="MCPsignal"/>
    <property type="match status" value="1"/>
</dbReference>
<dbReference type="SUPFAM" id="SSF58104">
    <property type="entry name" value="Methyl-accepting chemotaxis protein (MCP) signaling domain"/>
    <property type="match status" value="1"/>
</dbReference>
<evidence type="ECO:0000259" key="6">
    <source>
        <dbReference type="PROSITE" id="PS50885"/>
    </source>
</evidence>
<dbReference type="InterPro" id="IPR003660">
    <property type="entry name" value="HAMP_dom"/>
</dbReference>
<keyword evidence="4" id="KW-1133">Transmembrane helix</keyword>
<evidence type="ECO:0000256" key="1">
    <source>
        <dbReference type="ARBA" id="ARBA00023224"/>
    </source>
</evidence>
<evidence type="ECO:0000313" key="7">
    <source>
        <dbReference type="EMBL" id="MDT8902031.1"/>
    </source>
</evidence>
<name>A0ABU3P1S6_9FIRM</name>
<protein>
    <submittedName>
        <fullName evidence="7">Methyl-accepting chemotaxis protein</fullName>
    </submittedName>
</protein>
<dbReference type="InterPro" id="IPR004089">
    <property type="entry name" value="MCPsignal_dom"/>
</dbReference>
<dbReference type="PROSITE" id="PS50885">
    <property type="entry name" value="HAMP"/>
    <property type="match status" value="1"/>
</dbReference>
<comment type="similarity">
    <text evidence="2">Belongs to the methyl-accepting chemotaxis (MCP) protein family.</text>
</comment>
<dbReference type="InterPro" id="IPR004090">
    <property type="entry name" value="Chemotax_Me-accpt_rcpt"/>
</dbReference>
<organism evidence="7 8">
    <name type="scientific">Anaeroselena agilis</name>
    <dbReference type="NCBI Taxonomy" id="3063788"/>
    <lineage>
        <taxon>Bacteria</taxon>
        <taxon>Bacillati</taxon>
        <taxon>Bacillota</taxon>
        <taxon>Negativicutes</taxon>
        <taxon>Acetonemataceae</taxon>
        <taxon>Anaeroselena</taxon>
    </lineage>
</organism>
<dbReference type="Gene3D" id="6.10.340.10">
    <property type="match status" value="1"/>
</dbReference>
<evidence type="ECO:0000256" key="4">
    <source>
        <dbReference type="SAM" id="Phobius"/>
    </source>
</evidence>
<feature type="domain" description="Methyl-accepting transducer" evidence="5">
    <location>
        <begin position="288"/>
        <end position="524"/>
    </location>
</feature>
<dbReference type="SMART" id="SM00283">
    <property type="entry name" value="MA"/>
    <property type="match status" value="1"/>
</dbReference>
<dbReference type="PANTHER" id="PTHR32089:SF112">
    <property type="entry name" value="LYSOZYME-LIKE PROTEIN-RELATED"/>
    <property type="match status" value="1"/>
</dbReference>
<dbReference type="PANTHER" id="PTHR32089">
    <property type="entry name" value="METHYL-ACCEPTING CHEMOTAXIS PROTEIN MCPB"/>
    <property type="match status" value="1"/>
</dbReference>
<sequence>MQLKVGTKITLGFVAMMLMVVILGAFFYYSAGGIKDQVGDLQKATTRLTLCLKIENEYTGAIGEARGFVAYGNEQMLENFSKKLQSALEMEKQILELTNANERSVVEKLISDTSEYIKGTSAEFVPLVREQMREQKAGNLERAKALQAQSVAIGKKYVPFAQGIMKGCHSLVEENTNIVQNRLATIQQKVQHVLMISLIIGILSLLVAGVMTGTIPRYIKKSLVSISVAAGYYAEGDLSKQIPAANRDEFGDISRSINDMVCGIKGMIGRISQSAEQVAASSQQLTASAAQSSQAASQVAASIGEVAGASAAQLAAANEASAVVEEMSAGINQVAANTNRVAEQSARAAGKAKDGGLAVDKAVAQMRAIEINSQAVAENIATLNEKSKDIGQIVDTIASIAGQTNLLALNAAIEAARAGEQGRGFAVVAEEVRKLAEESQAAAKKIAEMIGEIQGDTDKAVAAMNEGALEVKTGAEVVNAAGTAFREIVDMISQVSSQVGEISAAVQQMASGSQQIVDSVKKIDNLSKKSAGESQSVSAATEEQLASMEEIASSSEALAKLAQDLQIAVAKFRV</sequence>
<keyword evidence="4" id="KW-0812">Transmembrane</keyword>
<feature type="domain" description="HAMP" evidence="6">
    <location>
        <begin position="217"/>
        <end position="269"/>
    </location>
</feature>
<dbReference type="RefSeq" id="WP_413780522.1">
    <property type="nucleotide sequence ID" value="NZ_JAUOZS010000001.1"/>
</dbReference>
<evidence type="ECO:0000259" key="5">
    <source>
        <dbReference type="PROSITE" id="PS50111"/>
    </source>
</evidence>
<dbReference type="CDD" id="cd06225">
    <property type="entry name" value="HAMP"/>
    <property type="match status" value="1"/>
</dbReference>
<dbReference type="Proteomes" id="UP001254848">
    <property type="component" value="Unassembled WGS sequence"/>
</dbReference>